<reference evidence="2" key="1">
    <citation type="submission" date="2022-11" db="UniProtKB">
        <authorList>
            <consortium name="WormBaseParasite"/>
        </authorList>
    </citation>
    <scope>IDENTIFICATION</scope>
</reference>
<evidence type="ECO:0000313" key="2">
    <source>
        <dbReference type="WBParaSite" id="nRc.2.0.1.t22957-RA"/>
    </source>
</evidence>
<sequence>MDSALEVISQMESMNLIKSSSVMDVMQAVWSTDLAKKYLHLPWALLNKPFEVEAPMAANV</sequence>
<organism evidence="1 2">
    <name type="scientific">Romanomermis culicivorax</name>
    <name type="common">Nematode worm</name>
    <dbReference type="NCBI Taxonomy" id="13658"/>
    <lineage>
        <taxon>Eukaryota</taxon>
        <taxon>Metazoa</taxon>
        <taxon>Ecdysozoa</taxon>
        <taxon>Nematoda</taxon>
        <taxon>Enoplea</taxon>
        <taxon>Dorylaimia</taxon>
        <taxon>Mermithida</taxon>
        <taxon>Mermithoidea</taxon>
        <taxon>Mermithidae</taxon>
        <taxon>Romanomermis</taxon>
    </lineage>
</organism>
<proteinExistence type="predicted"/>
<accession>A0A915J9Y4</accession>
<keyword evidence="1" id="KW-1185">Reference proteome</keyword>
<evidence type="ECO:0000313" key="1">
    <source>
        <dbReference type="Proteomes" id="UP000887565"/>
    </source>
</evidence>
<protein>
    <submittedName>
        <fullName evidence="2">Uncharacterized protein</fullName>
    </submittedName>
</protein>
<dbReference type="Proteomes" id="UP000887565">
    <property type="component" value="Unplaced"/>
</dbReference>
<dbReference type="WBParaSite" id="nRc.2.0.1.t22957-RA">
    <property type="protein sequence ID" value="nRc.2.0.1.t22957-RA"/>
    <property type="gene ID" value="nRc.2.0.1.g22957"/>
</dbReference>
<name>A0A915J9Y4_ROMCU</name>
<dbReference type="AlphaFoldDB" id="A0A915J9Y4"/>